<keyword evidence="5 10" id="KW-0592">Phosphate transport</keyword>
<keyword evidence="14" id="KW-1185">Reference proteome</keyword>
<keyword evidence="3 9" id="KW-0813">Transport</keyword>
<comment type="function">
    <text evidence="10">Part of the binding-protein-dependent transport system for phosphate; probably responsible for the translocation of the substrate across the membrane.</text>
</comment>
<protein>
    <recommendedName>
        <fullName evidence="10">Phosphate transport system permease protein</fullName>
    </recommendedName>
</protein>
<dbReference type="Gene3D" id="1.10.3720.10">
    <property type="entry name" value="MetI-like"/>
    <property type="match status" value="1"/>
</dbReference>
<reference evidence="14" key="1">
    <citation type="journal article" date="2019" name="Int. J. Syst. Evol. Microbiol.">
        <title>The Global Catalogue of Microorganisms (GCM) 10K type strain sequencing project: providing services to taxonomists for standard genome sequencing and annotation.</title>
        <authorList>
            <consortium name="The Broad Institute Genomics Platform"/>
            <consortium name="The Broad Institute Genome Sequencing Center for Infectious Disease"/>
            <person name="Wu L."/>
            <person name="Ma J."/>
        </authorList>
    </citation>
    <scope>NUCLEOTIDE SEQUENCE [LARGE SCALE GENOMIC DNA]</scope>
    <source>
        <strain evidence="14">JCM 14545</strain>
    </source>
</reference>
<evidence type="ECO:0000256" key="2">
    <source>
        <dbReference type="ARBA" id="ARBA00007069"/>
    </source>
</evidence>
<evidence type="ECO:0000256" key="1">
    <source>
        <dbReference type="ARBA" id="ARBA00004651"/>
    </source>
</evidence>
<keyword evidence="6 9" id="KW-0812">Transmembrane</keyword>
<evidence type="ECO:0000256" key="8">
    <source>
        <dbReference type="ARBA" id="ARBA00023136"/>
    </source>
</evidence>
<keyword evidence="8 9" id="KW-0472">Membrane</keyword>
<dbReference type="Proteomes" id="UP001501116">
    <property type="component" value="Unassembled WGS sequence"/>
</dbReference>
<feature type="region of interest" description="Disordered" evidence="11">
    <location>
        <begin position="1"/>
        <end position="20"/>
    </location>
</feature>
<evidence type="ECO:0000256" key="5">
    <source>
        <dbReference type="ARBA" id="ARBA00022592"/>
    </source>
</evidence>
<gene>
    <name evidence="13" type="primary">pstC_1</name>
    <name evidence="13" type="ORF">GCM10009754_46740</name>
</gene>
<dbReference type="PANTHER" id="PTHR30425:SF1">
    <property type="entry name" value="PHOSPHATE TRANSPORT SYSTEM PERMEASE PROTEIN PSTC"/>
    <property type="match status" value="1"/>
</dbReference>
<dbReference type="NCBIfam" id="TIGR02138">
    <property type="entry name" value="phosphate_pstC"/>
    <property type="match status" value="1"/>
</dbReference>
<feature type="transmembrane region" description="Helical" evidence="9">
    <location>
        <begin position="297"/>
        <end position="317"/>
    </location>
</feature>
<comment type="subcellular location">
    <subcellularLocation>
        <location evidence="1 9">Cell membrane</location>
        <topology evidence="1 9">Multi-pass membrane protein</topology>
    </subcellularLocation>
</comment>
<proteinExistence type="inferred from homology"/>
<sequence>MTITTARAGEPPPARRPIDDAPSRVDKVFRRVTTGGGITVLVLLVVIGFFLTLQSAPALRYAGFGFFSTVEFNTTADSPVFGVLGMLTGTITVALIAVFIAVPISVLAALFITDYAGTRLRGLLTGLVDLLAAIPSLLYGLWGFSFLAPQVEPVTAWLSRNFSWIPLFATKENATLTQSMFVAGLVVSLMVLPITTSIIREVFAQTPPGEKEAALALGGTRWGMVRSVVLPFGRGGIVGGAMLGLGRALGETIAVSLLLPQLPSIVTHVLESGGATISGFIAHNAGISGLGLNAMMAAGLVLFLFTLATNFSASIIISRSRSGAGVDA</sequence>
<dbReference type="SUPFAM" id="SSF161098">
    <property type="entry name" value="MetI-like"/>
    <property type="match status" value="1"/>
</dbReference>
<evidence type="ECO:0000256" key="9">
    <source>
        <dbReference type="RuleBase" id="RU363032"/>
    </source>
</evidence>
<evidence type="ECO:0000259" key="12">
    <source>
        <dbReference type="PROSITE" id="PS50928"/>
    </source>
</evidence>
<evidence type="ECO:0000313" key="13">
    <source>
        <dbReference type="EMBL" id="GAA1968397.1"/>
    </source>
</evidence>
<comment type="similarity">
    <text evidence="2 10">Belongs to the binding-protein-dependent transport system permease family. CysTW subfamily.</text>
</comment>
<evidence type="ECO:0000256" key="11">
    <source>
        <dbReference type="SAM" id="MobiDB-lite"/>
    </source>
</evidence>
<comment type="caution">
    <text evidence="13">The sequence shown here is derived from an EMBL/GenBank/DDBJ whole genome shotgun (WGS) entry which is preliminary data.</text>
</comment>
<feature type="domain" description="ABC transmembrane type-1" evidence="12">
    <location>
        <begin position="87"/>
        <end position="313"/>
    </location>
</feature>
<dbReference type="EMBL" id="BAAANN010000018">
    <property type="protein sequence ID" value="GAA1968397.1"/>
    <property type="molecule type" value="Genomic_DNA"/>
</dbReference>
<evidence type="ECO:0000256" key="7">
    <source>
        <dbReference type="ARBA" id="ARBA00022989"/>
    </source>
</evidence>
<evidence type="ECO:0000256" key="3">
    <source>
        <dbReference type="ARBA" id="ARBA00022448"/>
    </source>
</evidence>
<dbReference type="InterPro" id="IPR035906">
    <property type="entry name" value="MetI-like_sf"/>
</dbReference>
<dbReference type="PANTHER" id="PTHR30425">
    <property type="entry name" value="PHOSPHATE TRANSPORT SYSTEM PERMEASE PROTEIN PST"/>
    <property type="match status" value="1"/>
</dbReference>
<dbReference type="PROSITE" id="PS50928">
    <property type="entry name" value="ABC_TM1"/>
    <property type="match status" value="1"/>
</dbReference>
<feature type="transmembrane region" description="Helical" evidence="9">
    <location>
        <begin position="80"/>
        <end position="111"/>
    </location>
</feature>
<keyword evidence="4 10" id="KW-1003">Cell membrane</keyword>
<feature type="transmembrane region" description="Helical" evidence="9">
    <location>
        <begin position="32"/>
        <end position="51"/>
    </location>
</feature>
<feature type="transmembrane region" description="Helical" evidence="9">
    <location>
        <begin position="180"/>
        <end position="199"/>
    </location>
</feature>
<name>A0ABP5CT15_9PSEU</name>
<organism evidence="13 14">
    <name type="scientific">Amycolatopsis minnesotensis</name>
    <dbReference type="NCBI Taxonomy" id="337894"/>
    <lineage>
        <taxon>Bacteria</taxon>
        <taxon>Bacillati</taxon>
        <taxon>Actinomycetota</taxon>
        <taxon>Actinomycetes</taxon>
        <taxon>Pseudonocardiales</taxon>
        <taxon>Pseudonocardiaceae</taxon>
        <taxon>Amycolatopsis</taxon>
    </lineage>
</organism>
<dbReference type="InterPro" id="IPR000515">
    <property type="entry name" value="MetI-like"/>
</dbReference>
<dbReference type="RefSeq" id="WP_344422526.1">
    <property type="nucleotide sequence ID" value="NZ_BAAANN010000018.1"/>
</dbReference>
<dbReference type="InterPro" id="IPR011864">
    <property type="entry name" value="Phosphate_PstC"/>
</dbReference>
<dbReference type="InterPro" id="IPR051124">
    <property type="entry name" value="Phosphate_Transport_Permease"/>
</dbReference>
<comment type="caution">
    <text evidence="10">Lacks conserved residue(s) required for the propagation of feature annotation.</text>
</comment>
<evidence type="ECO:0000313" key="14">
    <source>
        <dbReference type="Proteomes" id="UP001501116"/>
    </source>
</evidence>
<keyword evidence="7 9" id="KW-1133">Transmembrane helix</keyword>
<accession>A0ABP5CT15</accession>
<dbReference type="Pfam" id="PF00528">
    <property type="entry name" value="BPD_transp_1"/>
    <property type="match status" value="1"/>
</dbReference>
<evidence type="ECO:0000256" key="6">
    <source>
        <dbReference type="ARBA" id="ARBA00022692"/>
    </source>
</evidence>
<dbReference type="CDD" id="cd06261">
    <property type="entry name" value="TM_PBP2"/>
    <property type="match status" value="1"/>
</dbReference>
<feature type="transmembrane region" description="Helical" evidence="9">
    <location>
        <begin position="123"/>
        <end position="142"/>
    </location>
</feature>
<evidence type="ECO:0000256" key="10">
    <source>
        <dbReference type="RuleBase" id="RU363054"/>
    </source>
</evidence>
<evidence type="ECO:0000256" key="4">
    <source>
        <dbReference type="ARBA" id="ARBA00022475"/>
    </source>
</evidence>